<dbReference type="Gene3D" id="2.60.40.1120">
    <property type="entry name" value="Carboxypeptidase-like, regulatory domain"/>
    <property type="match status" value="1"/>
</dbReference>
<keyword evidence="5" id="KW-0732">Signal</keyword>
<keyword evidence="9 10" id="KW-0998">Cell outer membrane</keyword>
<reference evidence="14 15" key="1">
    <citation type="submission" date="2018-06" db="EMBL/GenBank/DDBJ databases">
        <authorList>
            <consortium name="Pathogen Informatics"/>
            <person name="Doyle S."/>
        </authorList>
    </citation>
    <scope>NUCLEOTIDE SEQUENCE [LARGE SCALE GENOMIC DNA]</scope>
    <source>
        <strain evidence="14 15">NCTC11388</strain>
    </source>
</reference>
<keyword evidence="4 10" id="KW-0812">Transmembrane</keyword>
<dbReference type="Pfam" id="PF00593">
    <property type="entry name" value="TonB_dep_Rec_b-barrel"/>
    <property type="match status" value="1"/>
</dbReference>
<feature type="domain" description="TonB-dependent receptor-like beta-barrel" evidence="12">
    <location>
        <begin position="436"/>
        <end position="834"/>
    </location>
</feature>
<dbReference type="InterPro" id="IPR008969">
    <property type="entry name" value="CarboxyPept-like_regulatory"/>
</dbReference>
<gene>
    <name evidence="14" type="ORF">NCTC11388_04006</name>
</gene>
<evidence type="ECO:0000256" key="2">
    <source>
        <dbReference type="ARBA" id="ARBA00022448"/>
    </source>
</evidence>
<evidence type="ECO:0000259" key="13">
    <source>
        <dbReference type="Pfam" id="PF07715"/>
    </source>
</evidence>
<dbReference type="Pfam" id="PF13715">
    <property type="entry name" value="CarbopepD_reg_2"/>
    <property type="match status" value="1"/>
</dbReference>
<dbReference type="PROSITE" id="PS52016">
    <property type="entry name" value="TONB_DEPENDENT_REC_3"/>
    <property type="match status" value="1"/>
</dbReference>
<dbReference type="PANTHER" id="PTHR30069">
    <property type="entry name" value="TONB-DEPENDENT OUTER MEMBRANE RECEPTOR"/>
    <property type="match status" value="1"/>
</dbReference>
<keyword evidence="2 10" id="KW-0813">Transport</keyword>
<evidence type="ECO:0000256" key="9">
    <source>
        <dbReference type="ARBA" id="ARBA00023237"/>
    </source>
</evidence>
<evidence type="ECO:0000313" key="14">
    <source>
        <dbReference type="EMBL" id="SUJ26707.1"/>
    </source>
</evidence>
<sequence length="1002" mass="112308">MSTKSFTILLICLIISFQGYAQKQRISLKITSPTPLNSVLLQIQQTSGINIIYLPTDLRQHPAVTLSASNIMLEQYLAQIIDPNILAFNWSKGVLLLTPAPKHLPVKTPKKRIITGSILDETDQALPYATLQIPALQIRTNTDEKGRFTLSLPPHEKLTILASYIGKQSVERELPPQRVTDTIQIRMVNSDLKLAVVDVDAVRDLKRSSNSSIIFDREAIENAQAISLADVLNMLPGKSVTETNMAKTNMLTLRSVSGDSWDTDIFSRNNAFSVSYYMDGVQLSNNANMQSLNPAANGFLNPYIAGEYGLGLNNRNTTSGDNAYGGIDMRSIGVDNIESIEVISGVASAKYGDYADGAVIINTQAGKSPYYFRTSFRKGTSQYSVGKGIILPGKLGALNFNGNYLLANNDPRDNLKAYKRLTGSLTHTIQMGTRRQVRNNFSLNISGNLDGAKLDLDDRAQRKSTFEYFNISFTDRLSYQFKEKSWFDQVNLSMGVSAGRQYSSMQYLINDESFPYVDIKSPGIYEAQWANGSYLGITAVEGKPITANANLSLTASKTFWGATHALSMGGNAFLSANKGRGQIIDLERPLFSSSKEQSYNYKNVPTMLNTGIYVEDAFRYRISSMPLHFRIGIRADNQSDAWSFSPRVNTRLELNAHSTLGFAWGYATKAPSLAHRYPGPVYFKIPLINYPSDDPDLRLYLVYADMAYANNNQLKPTRSNTQELSYHYSKNKVNLSVTAYRKISKDGYSTKSIFKDWIIPQYQYKLDANGRPAYSPTGLSTKKTSSYSQIINSLQSENYGIELMANTPKIHWLATSFTVSSAYTNSYYYDSSPYLNYTSLDKIDFSEEAVFAVFPPENRRNEQIRATLSSQTHIPSLALMINLITDFPITTHSTQYGRSGEPIGYYDNKFNFHSIENYDPENPIYGHLATLSASNRRENERHAIKYGNIHLRVTKDINKRLRFSFNVFNMLNWRPSYIVPGTENRVVLNDPPSFGGEISFKL</sequence>
<feature type="domain" description="TonB-dependent receptor plug" evidence="13">
    <location>
        <begin position="206"/>
        <end position="356"/>
    </location>
</feature>
<dbReference type="SUPFAM" id="SSF56935">
    <property type="entry name" value="Porins"/>
    <property type="match status" value="1"/>
</dbReference>
<organism evidence="14 15">
    <name type="scientific">Sphingobacterium spiritivorum</name>
    <name type="common">Flavobacterium spiritivorum</name>
    <dbReference type="NCBI Taxonomy" id="258"/>
    <lineage>
        <taxon>Bacteria</taxon>
        <taxon>Pseudomonadati</taxon>
        <taxon>Bacteroidota</taxon>
        <taxon>Sphingobacteriia</taxon>
        <taxon>Sphingobacteriales</taxon>
        <taxon>Sphingobacteriaceae</taxon>
        <taxon>Sphingobacterium</taxon>
    </lineage>
</organism>
<evidence type="ECO:0000256" key="3">
    <source>
        <dbReference type="ARBA" id="ARBA00022452"/>
    </source>
</evidence>
<evidence type="ECO:0000256" key="11">
    <source>
        <dbReference type="RuleBase" id="RU003357"/>
    </source>
</evidence>
<dbReference type="GO" id="GO:0015344">
    <property type="term" value="F:siderophore uptake transmembrane transporter activity"/>
    <property type="evidence" value="ECO:0007669"/>
    <property type="project" value="TreeGrafter"/>
</dbReference>
<dbReference type="Pfam" id="PF07715">
    <property type="entry name" value="Plug"/>
    <property type="match status" value="1"/>
</dbReference>
<protein>
    <submittedName>
        <fullName evidence="14">Outer membrane receptor for ferrienterochelin and colicins</fullName>
    </submittedName>
</protein>
<evidence type="ECO:0000256" key="10">
    <source>
        <dbReference type="PROSITE-ProRule" id="PRU01360"/>
    </source>
</evidence>
<dbReference type="Gene3D" id="2.170.130.10">
    <property type="entry name" value="TonB-dependent receptor, plug domain"/>
    <property type="match status" value="1"/>
</dbReference>
<keyword evidence="6 11" id="KW-0798">TonB box</keyword>
<comment type="subcellular location">
    <subcellularLocation>
        <location evidence="1 10">Cell outer membrane</location>
        <topology evidence="1 10">Multi-pass membrane protein</topology>
    </subcellularLocation>
</comment>
<evidence type="ECO:0000313" key="15">
    <source>
        <dbReference type="Proteomes" id="UP000254893"/>
    </source>
</evidence>
<name>A0A380CQM3_SPHSI</name>
<accession>A0A380CQM3</accession>
<dbReference type="Proteomes" id="UP000254893">
    <property type="component" value="Unassembled WGS sequence"/>
</dbReference>
<dbReference type="InterPro" id="IPR036942">
    <property type="entry name" value="Beta-barrel_TonB_sf"/>
</dbReference>
<evidence type="ECO:0000256" key="8">
    <source>
        <dbReference type="ARBA" id="ARBA00023170"/>
    </source>
</evidence>
<evidence type="ECO:0000256" key="4">
    <source>
        <dbReference type="ARBA" id="ARBA00022692"/>
    </source>
</evidence>
<proteinExistence type="inferred from homology"/>
<dbReference type="PANTHER" id="PTHR30069:SF29">
    <property type="entry name" value="HEMOGLOBIN AND HEMOGLOBIN-HAPTOGLOBIN-BINDING PROTEIN 1-RELATED"/>
    <property type="match status" value="1"/>
</dbReference>
<evidence type="ECO:0000256" key="1">
    <source>
        <dbReference type="ARBA" id="ARBA00004571"/>
    </source>
</evidence>
<dbReference type="InterPro" id="IPR037066">
    <property type="entry name" value="Plug_dom_sf"/>
</dbReference>
<keyword evidence="7 10" id="KW-0472">Membrane</keyword>
<dbReference type="AlphaFoldDB" id="A0A380CQM3"/>
<evidence type="ECO:0000256" key="5">
    <source>
        <dbReference type="ARBA" id="ARBA00022729"/>
    </source>
</evidence>
<evidence type="ECO:0000256" key="6">
    <source>
        <dbReference type="ARBA" id="ARBA00023077"/>
    </source>
</evidence>
<evidence type="ECO:0000259" key="12">
    <source>
        <dbReference type="Pfam" id="PF00593"/>
    </source>
</evidence>
<keyword evidence="8 14" id="KW-0675">Receptor</keyword>
<dbReference type="EMBL" id="UGYW01000002">
    <property type="protein sequence ID" value="SUJ26707.1"/>
    <property type="molecule type" value="Genomic_DNA"/>
</dbReference>
<dbReference type="InterPro" id="IPR000531">
    <property type="entry name" value="Beta-barrel_TonB"/>
</dbReference>
<comment type="similarity">
    <text evidence="10 11">Belongs to the TonB-dependent receptor family.</text>
</comment>
<evidence type="ECO:0000256" key="7">
    <source>
        <dbReference type="ARBA" id="ARBA00023136"/>
    </source>
</evidence>
<dbReference type="Gene3D" id="2.40.170.20">
    <property type="entry name" value="TonB-dependent receptor, beta-barrel domain"/>
    <property type="match status" value="1"/>
</dbReference>
<dbReference type="SUPFAM" id="SSF49464">
    <property type="entry name" value="Carboxypeptidase regulatory domain-like"/>
    <property type="match status" value="1"/>
</dbReference>
<dbReference type="InterPro" id="IPR012910">
    <property type="entry name" value="Plug_dom"/>
</dbReference>
<keyword evidence="3 10" id="KW-1134">Transmembrane beta strand</keyword>
<dbReference type="GO" id="GO:0044718">
    <property type="term" value="P:siderophore transmembrane transport"/>
    <property type="evidence" value="ECO:0007669"/>
    <property type="project" value="TreeGrafter"/>
</dbReference>
<dbReference type="RefSeq" id="WP_115171369.1">
    <property type="nucleotide sequence ID" value="NZ_UGYW01000002.1"/>
</dbReference>
<dbReference type="InterPro" id="IPR039426">
    <property type="entry name" value="TonB-dep_rcpt-like"/>
</dbReference>
<dbReference type="GO" id="GO:0009279">
    <property type="term" value="C:cell outer membrane"/>
    <property type="evidence" value="ECO:0007669"/>
    <property type="project" value="UniProtKB-SubCell"/>
</dbReference>